<feature type="transmembrane region" description="Helical" evidence="9">
    <location>
        <begin position="277"/>
        <end position="300"/>
    </location>
</feature>
<comment type="pathway">
    <text evidence="2">Glycolipid biosynthesis; glycosylphosphatidylinositol-anchor biosynthesis.</text>
</comment>
<dbReference type="GO" id="GO:0006506">
    <property type="term" value="P:GPI anchor biosynthetic process"/>
    <property type="evidence" value="ECO:0007669"/>
    <property type="project" value="UniProtKB-UniPathway"/>
</dbReference>
<dbReference type="GO" id="GO:0016255">
    <property type="term" value="P:attachment of GPI anchor to protein"/>
    <property type="evidence" value="ECO:0007669"/>
    <property type="project" value="InterPro"/>
</dbReference>
<feature type="transmembrane region" description="Helical" evidence="9">
    <location>
        <begin position="312"/>
        <end position="330"/>
    </location>
</feature>
<feature type="transmembrane region" description="Helical" evidence="9">
    <location>
        <begin position="126"/>
        <end position="143"/>
    </location>
</feature>
<keyword evidence="4" id="KW-0337">GPI-anchor biosynthesis</keyword>
<proteinExistence type="inferred from homology"/>
<feature type="transmembrane region" description="Helical" evidence="9">
    <location>
        <begin position="350"/>
        <end position="369"/>
    </location>
</feature>
<evidence type="ECO:0000256" key="6">
    <source>
        <dbReference type="ARBA" id="ARBA00022824"/>
    </source>
</evidence>
<evidence type="ECO:0000256" key="3">
    <source>
        <dbReference type="ARBA" id="ARBA00010026"/>
    </source>
</evidence>
<evidence type="ECO:0000313" key="10">
    <source>
        <dbReference type="EMBL" id="RHZ61235.1"/>
    </source>
</evidence>
<comment type="similarity">
    <text evidence="3">Belongs to the PIGU family.</text>
</comment>
<feature type="transmembrane region" description="Helical" evidence="9">
    <location>
        <begin position="381"/>
        <end position="403"/>
    </location>
</feature>
<sequence length="453" mass="51729">MRIMSKLKEKSTTITSTTTSTIKTNIKSKTTTTNSIEKTSNFIGAILFGTAFATRLILFQFSDITQILGSRVEIVTPVTSFNRLTEGLYLFDNGVSPYDGGAFHQAPLLLACFQLLGYLPSFSIKLIYIIIDLTLAYLLANITRIKQELYKDYPRLDIELDEINPWIISGLYLFNPLTIASCLSQSTIIFTNLSIILGTYYSLKNNKSYGMFWIAMATYLSFYPLMLVIPTTFMFTNSAKLKGKNLKNEICGCAGLYIGWLTGLLILSYLFVNSWDFLSATYGVILLLPDLTPNIGLFWYFFIEMFDQFRSFFLVVFQLHAFVFVVPVSLKFRNHPLFGVFMLNGIMAVFKSYPSIGDASLYLAFLPIYSEIVKYMRYNYLTTNIFCYCSILSPIFYHLWIYAGSGNANFFYAITLVYSTGNIILLVDATYSMLRREFDIWNPDLKNCEITQK</sequence>
<reference evidence="10 11" key="1">
    <citation type="submission" date="2018-08" db="EMBL/GenBank/DDBJ databases">
        <title>Genome and evolution of the arbuscular mycorrhizal fungus Diversispora epigaea (formerly Glomus versiforme) and its bacterial endosymbionts.</title>
        <authorList>
            <person name="Sun X."/>
            <person name="Fei Z."/>
            <person name="Harrison M."/>
        </authorList>
    </citation>
    <scope>NUCLEOTIDE SEQUENCE [LARGE SCALE GENOMIC DNA]</scope>
    <source>
        <strain evidence="10 11">IT104</strain>
    </source>
</reference>
<feature type="transmembrane region" description="Helical" evidence="9">
    <location>
        <begin position="42"/>
        <end position="61"/>
    </location>
</feature>
<keyword evidence="5 9" id="KW-0812">Transmembrane</keyword>
<dbReference type="Proteomes" id="UP000266861">
    <property type="component" value="Unassembled WGS sequence"/>
</dbReference>
<evidence type="ECO:0008006" key="12">
    <source>
        <dbReference type="Google" id="ProtNLM"/>
    </source>
</evidence>
<dbReference type="AlphaFoldDB" id="A0A397HDP4"/>
<evidence type="ECO:0000256" key="8">
    <source>
        <dbReference type="ARBA" id="ARBA00023136"/>
    </source>
</evidence>
<keyword evidence="6" id="KW-0256">Endoplasmic reticulum</keyword>
<keyword evidence="7 9" id="KW-1133">Transmembrane helix</keyword>
<feature type="transmembrane region" description="Helical" evidence="9">
    <location>
        <begin position="250"/>
        <end position="271"/>
    </location>
</feature>
<comment type="caution">
    <text evidence="10">The sequence shown here is derived from an EMBL/GenBank/DDBJ whole genome shotgun (WGS) entry which is preliminary data.</text>
</comment>
<dbReference type="PANTHER" id="PTHR13121:SF0">
    <property type="entry name" value="PHOSPHATIDYLINOSITOL GLYCAN ANCHOR BIOSYNTHESIS CLASS U PROTEIN"/>
    <property type="match status" value="1"/>
</dbReference>
<evidence type="ECO:0000256" key="1">
    <source>
        <dbReference type="ARBA" id="ARBA00004477"/>
    </source>
</evidence>
<dbReference type="OrthoDB" id="549017at2759"/>
<dbReference type="InterPro" id="IPR009600">
    <property type="entry name" value="PIG-U"/>
</dbReference>
<evidence type="ECO:0000256" key="5">
    <source>
        <dbReference type="ARBA" id="ARBA00022692"/>
    </source>
</evidence>
<dbReference type="STRING" id="1348612.A0A397HDP4"/>
<evidence type="ECO:0000256" key="4">
    <source>
        <dbReference type="ARBA" id="ARBA00022502"/>
    </source>
</evidence>
<dbReference type="EMBL" id="PQFF01000319">
    <property type="protein sequence ID" value="RHZ61235.1"/>
    <property type="molecule type" value="Genomic_DNA"/>
</dbReference>
<evidence type="ECO:0000313" key="11">
    <source>
        <dbReference type="Proteomes" id="UP000266861"/>
    </source>
</evidence>
<protein>
    <recommendedName>
        <fullName evidence="12">GPI transamidase subunit PIG-U</fullName>
    </recommendedName>
</protein>
<dbReference type="PANTHER" id="PTHR13121">
    <property type="entry name" value="GPI TRANSAMIDASE COMPONENT PIG-U"/>
    <property type="match status" value="1"/>
</dbReference>
<feature type="transmembrane region" description="Helical" evidence="9">
    <location>
        <begin position="409"/>
        <end position="427"/>
    </location>
</feature>
<comment type="subcellular location">
    <subcellularLocation>
        <location evidence="1">Endoplasmic reticulum membrane</location>
        <topology evidence="1">Multi-pass membrane protein</topology>
    </subcellularLocation>
</comment>
<dbReference type="UniPathway" id="UPA00196"/>
<name>A0A397HDP4_9GLOM</name>
<dbReference type="GO" id="GO:0042765">
    <property type="term" value="C:GPI-anchor transamidase complex"/>
    <property type="evidence" value="ECO:0007669"/>
    <property type="project" value="InterPro"/>
</dbReference>
<evidence type="ECO:0000256" key="9">
    <source>
        <dbReference type="SAM" id="Phobius"/>
    </source>
</evidence>
<evidence type="ECO:0000256" key="2">
    <source>
        <dbReference type="ARBA" id="ARBA00004687"/>
    </source>
</evidence>
<evidence type="ECO:0000256" key="7">
    <source>
        <dbReference type="ARBA" id="ARBA00022989"/>
    </source>
</evidence>
<dbReference type="Pfam" id="PF06728">
    <property type="entry name" value="PIG-U"/>
    <property type="match status" value="1"/>
</dbReference>
<keyword evidence="11" id="KW-1185">Reference proteome</keyword>
<accession>A0A397HDP4</accession>
<gene>
    <name evidence="10" type="ORF">Glove_349g113</name>
</gene>
<organism evidence="10 11">
    <name type="scientific">Diversispora epigaea</name>
    <dbReference type="NCBI Taxonomy" id="1348612"/>
    <lineage>
        <taxon>Eukaryota</taxon>
        <taxon>Fungi</taxon>
        <taxon>Fungi incertae sedis</taxon>
        <taxon>Mucoromycota</taxon>
        <taxon>Glomeromycotina</taxon>
        <taxon>Glomeromycetes</taxon>
        <taxon>Diversisporales</taxon>
        <taxon>Diversisporaceae</taxon>
        <taxon>Diversispora</taxon>
    </lineage>
</organism>
<keyword evidence="8 9" id="KW-0472">Membrane</keyword>
<feature type="transmembrane region" description="Helical" evidence="9">
    <location>
        <begin position="209"/>
        <end position="229"/>
    </location>
</feature>